<dbReference type="InterPro" id="IPR029058">
    <property type="entry name" value="AB_hydrolase_fold"/>
</dbReference>
<accession>A0A7W7Q4I5</accession>
<gene>
    <name evidence="2" type="ORF">FHR82_002903</name>
</gene>
<organism evidence="2 3">
    <name type="scientific">Actinophytocola algeriensis</name>
    <dbReference type="NCBI Taxonomy" id="1768010"/>
    <lineage>
        <taxon>Bacteria</taxon>
        <taxon>Bacillati</taxon>
        <taxon>Actinomycetota</taxon>
        <taxon>Actinomycetes</taxon>
        <taxon>Pseudonocardiales</taxon>
        <taxon>Pseudonocardiaceae</taxon>
    </lineage>
</organism>
<dbReference type="InterPro" id="IPR000073">
    <property type="entry name" value="AB_hydrolase_1"/>
</dbReference>
<proteinExistence type="predicted"/>
<protein>
    <submittedName>
        <fullName evidence="2">Pimeloyl-ACP methyl ester carboxylesterase</fullName>
    </submittedName>
</protein>
<dbReference type="SUPFAM" id="SSF53474">
    <property type="entry name" value="alpha/beta-Hydrolases"/>
    <property type="match status" value="1"/>
</dbReference>
<evidence type="ECO:0000313" key="3">
    <source>
        <dbReference type="Proteomes" id="UP000520767"/>
    </source>
</evidence>
<evidence type="ECO:0000259" key="1">
    <source>
        <dbReference type="Pfam" id="PF00561"/>
    </source>
</evidence>
<dbReference type="EMBL" id="JACHJQ010000003">
    <property type="protein sequence ID" value="MBB4906683.1"/>
    <property type="molecule type" value="Genomic_DNA"/>
</dbReference>
<dbReference type="GO" id="GO:0003824">
    <property type="term" value="F:catalytic activity"/>
    <property type="evidence" value="ECO:0007669"/>
    <property type="project" value="UniProtKB-ARBA"/>
</dbReference>
<dbReference type="Gene3D" id="3.40.50.1820">
    <property type="entry name" value="alpha/beta hydrolase"/>
    <property type="match status" value="1"/>
</dbReference>
<dbReference type="RefSeq" id="WP_184810862.1">
    <property type="nucleotide sequence ID" value="NZ_JACHJQ010000003.1"/>
</dbReference>
<dbReference type="Pfam" id="PF00561">
    <property type="entry name" value="Abhydrolase_1"/>
    <property type="match status" value="1"/>
</dbReference>
<evidence type="ECO:0000313" key="2">
    <source>
        <dbReference type="EMBL" id="MBB4906683.1"/>
    </source>
</evidence>
<dbReference type="AlphaFoldDB" id="A0A7W7Q4I5"/>
<keyword evidence="3" id="KW-1185">Reference proteome</keyword>
<feature type="domain" description="AB hydrolase-1" evidence="1">
    <location>
        <begin position="51"/>
        <end position="156"/>
    </location>
</feature>
<dbReference type="Proteomes" id="UP000520767">
    <property type="component" value="Unassembled WGS sequence"/>
</dbReference>
<comment type="caution">
    <text evidence="2">The sequence shown here is derived from an EMBL/GenBank/DDBJ whole genome shotgun (WGS) entry which is preliminary data.</text>
</comment>
<dbReference type="PANTHER" id="PTHR43433:SF5">
    <property type="entry name" value="AB HYDROLASE-1 DOMAIN-CONTAINING PROTEIN"/>
    <property type="match status" value="1"/>
</dbReference>
<name>A0A7W7Q4I5_9PSEU</name>
<sequence>MAFHSPQARAEYDVAYDRAFAALPAPAERRDIRTDWGSARVYRFGEKGPAPLVLLPGRAGTSIMWEPNLAALAAEHPVWTVDLIGEPGRSEQTAPIRDAADQAAWLEALLAGLDLDAVHLVGYSFGGWLAMNLAVRAPTRLASVTVIDPVRTFAGFPVPLLVRTTLTLVPGIRRWARPSFLRWTAGGAAVPDGDPVATIIDEGMRTFAITLPVPALFTDEQLRSVTLPVLALIAGRSVMHAPRRAVARARDLLPDVRAELWPEATHAIAGESADEVGARILEFIR</sequence>
<dbReference type="InterPro" id="IPR050471">
    <property type="entry name" value="AB_hydrolase"/>
</dbReference>
<reference evidence="2 3" key="1">
    <citation type="submission" date="2020-08" db="EMBL/GenBank/DDBJ databases">
        <title>Genomic Encyclopedia of Type Strains, Phase III (KMG-III): the genomes of soil and plant-associated and newly described type strains.</title>
        <authorList>
            <person name="Whitman W."/>
        </authorList>
    </citation>
    <scope>NUCLEOTIDE SEQUENCE [LARGE SCALE GENOMIC DNA]</scope>
    <source>
        <strain evidence="2 3">CECT 8960</strain>
    </source>
</reference>
<dbReference type="PANTHER" id="PTHR43433">
    <property type="entry name" value="HYDROLASE, ALPHA/BETA FOLD FAMILY PROTEIN"/>
    <property type="match status" value="1"/>
</dbReference>